<name>A0ABQ4AFW2_9ACTN</name>
<comment type="caution">
    <text evidence="2">The sequence shown here is derived from an EMBL/GenBank/DDBJ whole genome shotgun (WGS) entry which is preliminary data.</text>
</comment>
<evidence type="ECO:0008006" key="4">
    <source>
        <dbReference type="Google" id="ProtNLM"/>
    </source>
</evidence>
<keyword evidence="1" id="KW-0472">Membrane</keyword>
<dbReference type="EMBL" id="BOMP01000034">
    <property type="protein sequence ID" value="GIE39705.1"/>
    <property type="molecule type" value="Genomic_DNA"/>
</dbReference>
<keyword evidence="1" id="KW-0812">Transmembrane</keyword>
<dbReference type="Proteomes" id="UP000631312">
    <property type="component" value="Unassembled WGS sequence"/>
</dbReference>
<evidence type="ECO:0000313" key="2">
    <source>
        <dbReference type="EMBL" id="GIE39705.1"/>
    </source>
</evidence>
<evidence type="ECO:0000256" key="1">
    <source>
        <dbReference type="SAM" id="Phobius"/>
    </source>
</evidence>
<gene>
    <name evidence="2" type="ORF">Alo02nite_26030</name>
</gene>
<reference evidence="2 3" key="1">
    <citation type="submission" date="2021-01" db="EMBL/GenBank/DDBJ databases">
        <title>Whole genome shotgun sequence of Actinoplanes lobatus NBRC 12513.</title>
        <authorList>
            <person name="Komaki H."/>
            <person name="Tamura T."/>
        </authorList>
    </citation>
    <scope>NUCLEOTIDE SEQUENCE [LARGE SCALE GENOMIC DNA]</scope>
    <source>
        <strain evidence="2 3">NBRC 12513</strain>
    </source>
</reference>
<feature type="transmembrane region" description="Helical" evidence="1">
    <location>
        <begin position="47"/>
        <end position="67"/>
    </location>
</feature>
<evidence type="ECO:0000313" key="3">
    <source>
        <dbReference type="Proteomes" id="UP000631312"/>
    </source>
</evidence>
<keyword evidence="1" id="KW-1133">Transmembrane helix</keyword>
<organism evidence="2 3">
    <name type="scientific">Actinoplanes lobatus</name>
    <dbReference type="NCBI Taxonomy" id="113568"/>
    <lineage>
        <taxon>Bacteria</taxon>
        <taxon>Bacillati</taxon>
        <taxon>Actinomycetota</taxon>
        <taxon>Actinomycetes</taxon>
        <taxon>Micromonosporales</taxon>
        <taxon>Micromonosporaceae</taxon>
        <taxon>Actinoplanes</taxon>
    </lineage>
</organism>
<sequence>MQIKINSSTVPGMLPRLRLLSAGEHFSVWVCALFALVSMTMLVTAPLTAALCLLFFGGGFVFWVFEWRRRAVDETMRTVGVSARRFARHDIAGYQQLIVDVAPLGGRRAADTLTELSECARLLDGLFFHARRREIRAFPEVGDVPLSWALASLNPDGYVRAAALAKMGRAPQPEFIPFLVERAVERVDVVRSAALTVLRPMLADESARTLIARSFSRVAGRRHAGELAALLAPESSRPEPGRCSEAAFASCGTTSQYCVALERGAGPSLAPICCGNDGNLWQPCDLVSRQRRRWAREQSGQHSVREH</sequence>
<feature type="transmembrane region" description="Helical" evidence="1">
    <location>
        <begin position="20"/>
        <end position="41"/>
    </location>
</feature>
<keyword evidence="3" id="KW-1185">Reference proteome</keyword>
<proteinExistence type="predicted"/>
<protein>
    <recommendedName>
        <fullName evidence="4">HEAT repeat domain-containing protein</fullName>
    </recommendedName>
</protein>
<accession>A0ABQ4AFW2</accession>